<dbReference type="HOGENOM" id="CLU_023643_6_0_1"/>
<feature type="binding site" evidence="7">
    <location>
        <position position="149"/>
    </location>
    <ligand>
        <name>Zn(2+)</name>
        <dbReference type="ChEBI" id="CHEBI:29105"/>
    </ligand>
</feature>
<dbReference type="SUPFAM" id="SSF52467">
    <property type="entry name" value="DHS-like NAD/FAD-binding domain"/>
    <property type="match status" value="1"/>
</dbReference>
<dbReference type="GO" id="GO:0000785">
    <property type="term" value="C:chromatin"/>
    <property type="evidence" value="ECO:0007669"/>
    <property type="project" value="EnsemblMetazoa"/>
</dbReference>
<keyword evidence="3 7" id="KW-0479">Metal-binding</keyword>
<evidence type="ECO:0000256" key="4">
    <source>
        <dbReference type="ARBA" id="ARBA00022833"/>
    </source>
</evidence>
<dbReference type="GO" id="GO:0003714">
    <property type="term" value="F:transcription corepressor activity"/>
    <property type="evidence" value="ECO:0007669"/>
    <property type="project" value="TreeGrafter"/>
</dbReference>
<keyword evidence="5" id="KW-0520">NAD</keyword>
<evidence type="ECO:0000256" key="1">
    <source>
        <dbReference type="ARBA" id="ARBA00012928"/>
    </source>
</evidence>
<evidence type="ECO:0000256" key="2">
    <source>
        <dbReference type="ARBA" id="ARBA00022679"/>
    </source>
</evidence>
<evidence type="ECO:0000256" key="7">
    <source>
        <dbReference type="PROSITE-ProRule" id="PRU00236"/>
    </source>
</evidence>
<evidence type="ECO:0000313" key="10">
    <source>
        <dbReference type="Proteomes" id="UP000000304"/>
    </source>
</evidence>
<evidence type="ECO:0000259" key="8">
    <source>
        <dbReference type="PROSITE" id="PS50305"/>
    </source>
</evidence>
<reference evidence="9 10" key="1">
    <citation type="journal article" date="2007" name="Nature">
        <title>Evolution of genes and genomes on the Drosophila phylogeny.</title>
        <authorList>
            <consortium name="Drosophila 12 Genomes Consortium"/>
            <person name="Clark A.G."/>
            <person name="Eisen M.B."/>
            <person name="Smith D.R."/>
            <person name="Bergman C.M."/>
            <person name="Oliver B."/>
            <person name="Markow T.A."/>
            <person name="Kaufman T.C."/>
            <person name="Kellis M."/>
            <person name="Gelbart W."/>
            <person name="Iyer V.N."/>
            <person name="Pollard D.A."/>
            <person name="Sackton T.B."/>
            <person name="Larracuente A.M."/>
            <person name="Singh N.D."/>
            <person name="Abad J.P."/>
            <person name="Abt D.N."/>
            <person name="Adryan B."/>
            <person name="Aguade M."/>
            <person name="Akashi H."/>
            <person name="Anderson W.W."/>
            <person name="Aquadro C.F."/>
            <person name="Ardell D.H."/>
            <person name="Arguello R."/>
            <person name="Artieri C.G."/>
            <person name="Barbash D.A."/>
            <person name="Barker D."/>
            <person name="Barsanti P."/>
            <person name="Batterham P."/>
            <person name="Batzoglou S."/>
            <person name="Begun D."/>
            <person name="Bhutkar A."/>
            <person name="Blanco E."/>
            <person name="Bosak S.A."/>
            <person name="Bradley R.K."/>
            <person name="Brand A.D."/>
            <person name="Brent M.R."/>
            <person name="Brooks A.N."/>
            <person name="Brown R.H."/>
            <person name="Butlin R.K."/>
            <person name="Caggese C."/>
            <person name="Calvi B.R."/>
            <person name="Bernardo de Carvalho A."/>
            <person name="Caspi A."/>
            <person name="Castrezana S."/>
            <person name="Celniker S.E."/>
            <person name="Chang J.L."/>
            <person name="Chapple C."/>
            <person name="Chatterji S."/>
            <person name="Chinwalla A."/>
            <person name="Civetta A."/>
            <person name="Clifton S.W."/>
            <person name="Comeron J.M."/>
            <person name="Costello J.C."/>
            <person name="Coyne J.A."/>
            <person name="Daub J."/>
            <person name="David R.G."/>
            <person name="Delcher A.L."/>
            <person name="Delehaunty K."/>
            <person name="Do C.B."/>
            <person name="Ebling H."/>
            <person name="Edwards K."/>
            <person name="Eickbush T."/>
            <person name="Evans J.D."/>
            <person name="Filipski A."/>
            <person name="Findeiss S."/>
            <person name="Freyhult E."/>
            <person name="Fulton L."/>
            <person name="Fulton R."/>
            <person name="Garcia A.C."/>
            <person name="Gardiner A."/>
            <person name="Garfield D.A."/>
            <person name="Garvin B.E."/>
            <person name="Gibson G."/>
            <person name="Gilbert D."/>
            <person name="Gnerre S."/>
            <person name="Godfrey J."/>
            <person name="Good R."/>
            <person name="Gotea V."/>
            <person name="Gravely B."/>
            <person name="Greenberg A.J."/>
            <person name="Griffiths-Jones S."/>
            <person name="Gross S."/>
            <person name="Guigo R."/>
            <person name="Gustafson E.A."/>
            <person name="Haerty W."/>
            <person name="Hahn M.W."/>
            <person name="Halligan D.L."/>
            <person name="Halpern A.L."/>
            <person name="Halter G.M."/>
            <person name="Han M.V."/>
            <person name="Heger A."/>
            <person name="Hillier L."/>
            <person name="Hinrichs A.S."/>
            <person name="Holmes I."/>
            <person name="Hoskins R.A."/>
            <person name="Hubisz M.J."/>
            <person name="Hultmark D."/>
            <person name="Huntley M.A."/>
            <person name="Jaffe D.B."/>
            <person name="Jagadeeshan S."/>
            <person name="Jeck W.R."/>
            <person name="Johnson J."/>
            <person name="Jones C.D."/>
            <person name="Jordan W.C."/>
            <person name="Karpen G.H."/>
            <person name="Kataoka E."/>
            <person name="Keightley P.D."/>
            <person name="Kheradpour P."/>
            <person name="Kirkness E.F."/>
            <person name="Koerich L.B."/>
            <person name="Kristiansen K."/>
            <person name="Kudrna D."/>
            <person name="Kulathinal R.J."/>
            <person name="Kumar S."/>
            <person name="Kwok R."/>
            <person name="Lander E."/>
            <person name="Langley C.H."/>
            <person name="Lapoint R."/>
            <person name="Lazzaro B.P."/>
            <person name="Lee S.J."/>
            <person name="Levesque L."/>
            <person name="Li R."/>
            <person name="Lin C.F."/>
            <person name="Lin M.F."/>
            <person name="Lindblad-Toh K."/>
            <person name="Llopart A."/>
            <person name="Long M."/>
            <person name="Low L."/>
            <person name="Lozovsky E."/>
            <person name="Lu J."/>
            <person name="Luo M."/>
            <person name="Machado C.A."/>
            <person name="Makalowski W."/>
            <person name="Marzo M."/>
            <person name="Matsuda M."/>
            <person name="Matzkin L."/>
            <person name="McAllister B."/>
            <person name="McBride C.S."/>
            <person name="McKernan B."/>
            <person name="McKernan K."/>
            <person name="Mendez-Lago M."/>
            <person name="Minx P."/>
            <person name="Mollenhauer M.U."/>
            <person name="Montooth K."/>
            <person name="Mount S.M."/>
            <person name="Mu X."/>
            <person name="Myers E."/>
            <person name="Negre B."/>
            <person name="Newfeld S."/>
            <person name="Nielsen R."/>
            <person name="Noor M.A."/>
            <person name="O'Grady P."/>
            <person name="Pachter L."/>
            <person name="Papaceit M."/>
            <person name="Parisi M.J."/>
            <person name="Parisi M."/>
            <person name="Parts L."/>
            <person name="Pedersen J.S."/>
            <person name="Pesole G."/>
            <person name="Phillippy A.M."/>
            <person name="Ponting C.P."/>
            <person name="Pop M."/>
            <person name="Porcelli D."/>
            <person name="Powell J.R."/>
            <person name="Prohaska S."/>
            <person name="Pruitt K."/>
            <person name="Puig M."/>
            <person name="Quesneville H."/>
            <person name="Ram K.R."/>
            <person name="Rand D."/>
            <person name="Rasmussen M.D."/>
            <person name="Reed L.K."/>
            <person name="Reenan R."/>
            <person name="Reily A."/>
            <person name="Remington K.A."/>
            <person name="Rieger T.T."/>
            <person name="Ritchie M.G."/>
            <person name="Robin C."/>
            <person name="Rogers Y.H."/>
            <person name="Rohde C."/>
            <person name="Rozas J."/>
            <person name="Rubenfield M.J."/>
            <person name="Ruiz A."/>
            <person name="Russo S."/>
            <person name="Salzberg S.L."/>
            <person name="Sanchez-Gracia A."/>
            <person name="Saranga D.J."/>
            <person name="Sato H."/>
            <person name="Schaeffer S.W."/>
            <person name="Schatz M.C."/>
            <person name="Schlenke T."/>
            <person name="Schwartz R."/>
            <person name="Segarra C."/>
            <person name="Singh R.S."/>
            <person name="Sirot L."/>
            <person name="Sirota M."/>
            <person name="Sisneros N.B."/>
            <person name="Smith C.D."/>
            <person name="Smith T.F."/>
            <person name="Spieth J."/>
            <person name="Stage D.E."/>
            <person name="Stark A."/>
            <person name="Stephan W."/>
            <person name="Strausberg R.L."/>
            <person name="Strempel S."/>
            <person name="Sturgill D."/>
            <person name="Sutton G."/>
            <person name="Sutton G.G."/>
            <person name="Tao W."/>
            <person name="Teichmann S."/>
            <person name="Tobari Y.N."/>
            <person name="Tomimura Y."/>
            <person name="Tsolas J.M."/>
            <person name="Valente V.L."/>
            <person name="Venter E."/>
            <person name="Venter J.C."/>
            <person name="Vicario S."/>
            <person name="Vieira F.G."/>
            <person name="Vilella A.J."/>
            <person name="Villasante A."/>
            <person name="Walenz B."/>
            <person name="Wang J."/>
            <person name="Wasserman M."/>
            <person name="Watts T."/>
            <person name="Wilson D."/>
            <person name="Wilson R.K."/>
            <person name="Wing R.A."/>
            <person name="Wolfner M.F."/>
            <person name="Wong A."/>
            <person name="Wong G.K."/>
            <person name="Wu C.I."/>
            <person name="Wu G."/>
            <person name="Yamamoto D."/>
            <person name="Yang H.P."/>
            <person name="Yang S.P."/>
            <person name="Yorke J.A."/>
            <person name="Yoshida K."/>
            <person name="Zdobnov E."/>
            <person name="Zhang P."/>
            <person name="Zhang Y."/>
            <person name="Zimin A.V."/>
            <person name="Baldwin J."/>
            <person name="Abdouelleil A."/>
            <person name="Abdulkadir J."/>
            <person name="Abebe A."/>
            <person name="Abera B."/>
            <person name="Abreu J."/>
            <person name="Acer S.C."/>
            <person name="Aftuck L."/>
            <person name="Alexander A."/>
            <person name="An P."/>
            <person name="Anderson E."/>
            <person name="Anderson S."/>
            <person name="Arachi H."/>
            <person name="Azer M."/>
            <person name="Bachantsang P."/>
            <person name="Barry A."/>
            <person name="Bayul T."/>
            <person name="Berlin A."/>
            <person name="Bessette D."/>
            <person name="Bloom T."/>
            <person name="Blye J."/>
            <person name="Boguslavskiy L."/>
            <person name="Bonnet C."/>
            <person name="Boukhgalter B."/>
            <person name="Bourzgui I."/>
            <person name="Brown A."/>
            <person name="Cahill P."/>
            <person name="Channer S."/>
            <person name="Cheshatsang Y."/>
            <person name="Chuda L."/>
            <person name="Citroen M."/>
            <person name="Collymore A."/>
            <person name="Cooke P."/>
            <person name="Costello M."/>
            <person name="D'Aco K."/>
            <person name="Daza R."/>
            <person name="De Haan G."/>
            <person name="DeGray S."/>
            <person name="DeMaso C."/>
            <person name="Dhargay N."/>
            <person name="Dooley K."/>
            <person name="Dooley E."/>
            <person name="Doricent M."/>
            <person name="Dorje P."/>
            <person name="Dorjee K."/>
            <person name="Dupes A."/>
            <person name="Elong R."/>
            <person name="Falk J."/>
            <person name="Farina A."/>
            <person name="Faro S."/>
            <person name="Ferguson D."/>
            <person name="Fisher S."/>
            <person name="Foley C.D."/>
            <person name="Franke A."/>
            <person name="Friedrich D."/>
            <person name="Gadbois L."/>
            <person name="Gearin G."/>
            <person name="Gearin C.R."/>
            <person name="Giannoukos G."/>
            <person name="Goode T."/>
            <person name="Graham J."/>
            <person name="Grandbois E."/>
            <person name="Grewal S."/>
            <person name="Gyaltsen K."/>
            <person name="Hafez N."/>
            <person name="Hagos B."/>
            <person name="Hall J."/>
            <person name="Henson C."/>
            <person name="Hollinger A."/>
            <person name="Honan T."/>
            <person name="Huard M.D."/>
            <person name="Hughes L."/>
            <person name="Hurhula B."/>
            <person name="Husby M.E."/>
            <person name="Kamat A."/>
            <person name="Kanga B."/>
            <person name="Kashin S."/>
            <person name="Khazanovich D."/>
            <person name="Kisner P."/>
            <person name="Lance K."/>
            <person name="Lara M."/>
            <person name="Lee W."/>
            <person name="Lennon N."/>
            <person name="Letendre F."/>
            <person name="LeVine R."/>
            <person name="Lipovsky A."/>
            <person name="Liu X."/>
            <person name="Liu J."/>
            <person name="Liu S."/>
            <person name="Lokyitsang T."/>
            <person name="Lokyitsang Y."/>
            <person name="Lubonja R."/>
            <person name="Lui A."/>
            <person name="MacDonald P."/>
            <person name="Magnisalis V."/>
            <person name="Maru K."/>
            <person name="Matthews C."/>
            <person name="McCusker W."/>
            <person name="McDonough S."/>
            <person name="Mehta T."/>
            <person name="Meldrim J."/>
            <person name="Meneus L."/>
            <person name="Mihai O."/>
            <person name="Mihalev A."/>
            <person name="Mihova T."/>
            <person name="Mittelman R."/>
            <person name="Mlenga V."/>
            <person name="Montmayeur A."/>
            <person name="Mulrain L."/>
            <person name="Navidi A."/>
            <person name="Naylor J."/>
            <person name="Negash T."/>
            <person name="Nguyen T."/>
            <person name="Nguyen N."/>
            <person name="Nicol R."/>
            <person name="Norbu C."/>
            <person name="Norbu N."/>
            <person name="Novod N."/>
            <person name="O'Neill B."/>
            <person name="Osman S."/>
            <person name="Markiewicz E."/>
            <person name="Oyono O.L."/>
            <person name="Patti C."/>
            <person name="Phunkhang P."/>
            <person name="Pierre F."/>
            <person name="Priest M."/>
            <person name="Raghuraman S."/>
            <person name="Rege F."/>
            <person name="Reyes R."/>
            <person name="Rise C."/>
            <person name="Rogov P."/>
            <person name="Ross K."/>
            <person name="Ryan E."/>
            <person name="Settipalli S."/>
            <person name="Shea T."/>
            <person name="Sherpa N."/>
            <person name="Shi L."/>
            <person name="Shih D."/>
            <person name="Sparrow T."/>
            <person name="Spaulding J."/>
            <person name="Stalker J."/>
            <person name="Stange-Thomann N."/>
            <person name="Stavropoulos S."/>
            <person name="Stone C."/>
            <person name="Strader C."/>
            <person name="Tesfaye S."/>
            <person name="Thomson T."/>
            <person name="Thoulutsang Y."/>
            <person name="Thoulutsang D."/>
            <person name="Topham K."/>
            <person name="Topping I."/>
            <person name="Tsamla T."/>
            <person name="Vassiliev H."/>
            <person name="Vo A."/>
            <person name="Wangchuk T."/>
            <person name="Wangdi T."/>
            <person name="Weiand M."/>
            <person name="Wilkinson J."/>
            <person name="Wilson A."/>
            <person name="Yadav S."/>
            <person name="Young G."/>
            <person name="Yu Q."/>
            <person name="Zembek L."/>
            <person name="Zhong D."/>
            <person name="Zimmer A."/>
            <person name="Zwirko Z."/>
            <person name="Jaffe D.B."/>
            <person name="Alvarez P."/>
            <person name="Brockman W."/>
            <person name="Butler J."/>
            <person name="Chin C."/>
            <person name="Gnerre S."/>
            <person name="Grabherr M."/>
            <person name="Kleber M."/>
            <person name="Mauceli E."/>
            <person name="MacCallum I."/>
        </authorList>
    </citation>
    <scope>NUCLEOTIDE SEQUENCE [LARGE SCALE GENOMIC DNA]</scope>
    <source>
        <strain evidence="10">white501</strain>
    </source>
</reference>
<protein>
    <recommendedName>
        <fullName evidence="1">protein acetyllysine N-acetyltransferase</fullName>
        <ecNumber evidence="1">2.3.1.286</ecNumber>
    </recommendedName>
</protein>
<dbReference type="SMR" id="B4QV96"/>
<dbReference type="FunFam" id="3.40.50.1220:FF:000038">
    <property type="entry name" value="NAD-dependent protein deacetylase sirtuin-6 isoform X2"/>
    <property type="match status" value="1"/>
</dbReference>
<keyword evidence="10" id="KW-1185">Reference proteome</keyword>
<evidence type="ECO:0000313" key="9">
    <source>
        <dbReference type="EMBL" id="EDX13502.1"/>
    </source>
</evidence>
<dbReference type="InterPro" id="IPR003000">
    <property type="entry name" value="Sirtuin"/>
</dbReference>
<dbReference type="GO" id="GO:0008340">
    <property type="term" value="P:determination of adult lifespan"/>
    <property type="evidence" value="ECO:0007669"/>
    <property type="project" value="EnsemblMetazoa"/>
</dbReference>
<dbReference type="InterPro" id="IPR026590">
    <property type="entry name" value="Ssirtuin_cat_dom"/>
</dbReference>
<dbReference type="GO" id="GO:0000122">
    <property type="term" value="P:negative regulation of transcription by RNA polymerase II"/>
    <property type="evidence" value="ECO:0007669"/>
    <property type="project" value="EnsemblMetazoa"/>
</dbReference>
<keyword evidence="2" id="KW-0808">Transferase</keyword>
<feature type="domain" description="Deacetylase sirtuin-type" evidence="8">
    <location>
        <begin position="27"/>
        <end position="281"/>
    </location>
</feature>
<accession>B4QV96</accession>
<dbReference type="EC" id="2.3.1.286" evidence="1"/>
<dbReference type="OMA" id="EQCKKCR"/>
<dbReference type="GO" id="GO:0070403">
    <property type="term" value="F:NAD+ binding"/>
    <property type="evidence" value="ECO:0007669"/>
    <property type="project" value="InterPro"/>
</dbReference>
<keyword evidence="4 7" id="KW-0862">Zinc</keyword>
<feature type="binding site" evidence="7">
    <location>
        <position position="152"/>
    </location>
    <ligand>
        <name>Zn(2+)</name>
        <dbReference type="ChEBI" id="CHEBI:29105"/>
    </ligand>
</feature>
<comment type="similarity">
    <text evidence="6">Belongs to the sirtuin family. Class IV subfamily.</text>
</comment>
<dbReference type="PANTHER" id="PTHR11085:SF12">
    <property type="entry name" value="NAD-DEPENDENT PROTEIN DEACYLASE SIRTUIN-6"/>
    <property type="match status" value="1"/>
</dbReference>
<dbReference type="PANTHER" id="PTHR11085">
    <property type="entry name" value="NAD-DEPENDENT PROTEIN DEACYLASE SIRTUIN-5, MITOCHONDRIAL-RELATED"/>
    <property type="match status" value="1"/>
</dbReference>
<dbReference type="InterPro" id="IPR050134">
    <property type="entry name" value="NAD-dep_sirtuin_deacylases"/>
</dbReference>
<sequence length="333" mass="36939">MSCNYADGLSAYDNKGILGAPESFDSDEDVAEKCQVLADLIKKSGHVVLHTGAGISTSAGIPDFRGPKGVWTLEEKGEKPDFNVSFDEARPTKTHMAIIALIESGYVHLMESGYVQYVISQNIDGLHLKSGLDRKYISELHGNIYIEQCKKCRRQFVSPTAVETVGQKSLQRACKSSMDSKGRSCRYGILYDNVLDWEHDLPENDLEMGLMHSTVADLNIALGTTLQIVPSGDLPLKNLKRGGKFVICNLQPTKHDKKANLIVSSYVDVVLSKVCKLLGVEIPEYSEAADPTKQSKPMEWTIPTSNVNTFHKQYNKYVKDSKIESKAKKTKYT</sequence>
<name>B4QV96_DROSI</name>
<proteinExistence type="inferred from homology"/>
<dbReference type="Proteomes" id="UP000000304">
    <property type="component" value="Chromosome 3R"/>
</dbReference>
<evidence type="ECO:0000256" key="6">
    <source>
        <dbReference type="ARBA" id="ARBA00038170"/>
    </source>
</evidence>
<dbReference type="PROSITE" id="PS50305">
    <property type="entry name" value="SIRTUIN"/>
    <property type="match status" value="1"/>
</dbReference>
<dbReference type="PhylomeDB" id="B4QV96"/>
<organism evidence="9 10">
    <name type="scientific">Drosophila simulans</name>
    <name type="common">Fruit fly</name>
    <dbReference type="NCBI Taxonomy" id="7240"/>
    <lineage>
        <taxon>Eukaryota</taxon>
        <taxon>Metazoa</taxon>
        <taxon>Ecdysozoa</taxon>
        <taxon>Arthropoda</taxon>
        <taxon>Hexapoda</taxon>
        <taxon>Insecta</taxon>
        <taxon>Pterygota</taxon>
        <taxon>Neoptera</taxon>
        <taxon>Endopterygota</taxon>
        <taxon>Diptera</taxon>
        <taxon>Brachycera</taxon>
        <taxon>Muscomorpha</taxon>
        <taxon>Ephydroidea</taxon>
        <taxon>Drosophilidae</taxon>
        <taxon>Drosophila</taxon>
        <taxon>Sophophora</taxon>
    </lineage>
</organism>
<dbReference type="GO" id="GO:0046969">
    <property type="term" value="F:histone H3K9 deacetylase activity, NAD-dependent"/>
    <property type="evidence" value="ECO:0007669"/>
    <property type="project" value="EnsemblMetazoa"/>
</dbReference>
<dbReference type="Gene3D" id="3.40.50.1220">
    <property type="entry name" value="TPP-binding domain"/>
    <property type="match status" value="1"/>
</dbReference>
<dbReference type="GO" id="GO:0005634">
    <property type="term" value="C:nucleus"/>
    <property type="evidence" value="ECO:0007669"/>
    <property type="project" value="EnsemblMetazoa"/>
</dbReference>
<dbReference type="CDD" id="cd01410">
    <property type="entry name" value="SIRT7"/>
    <property type="match status" value="1"/>
</dbReference>
<dbReference type="AlphaFoldDB" id="B4QV96"/>
<evidence type="ECO:0000256" key="5">
    <source>
        <dbReference type="ARBA" id="ARBA00023027"/>
    </source>
</evidence>
<dbReference type="Gene3D" id="2.20.28.200">
    <property type="match status" value="1"/>
</dbReference>
<gene>
    <name evidence="9" type="primary">Dsim\GD20725</name>
    <name evidence="9" type="ORF">Dsim_GD20725</name>
</gene>
<dbReference type="GO" id="GO:0031452">
    <property type="term" value="P:negative regulation of heterochromatin formation"/>
    <property type="evidence" value="ECO:0007669"/>
    <property type="project" value="EnsemblMetazoa"/>
</dbReference>
<feature type="active site" description="Proton acceptor" evidence="7">
    <location>
        <position position="141"/>
    </location>
</feature>
<dbReference type="STRING" id="7240.B4QV96"/>
<feature type="binding site" evidence="7">
    <location>
        <position position="174"/>
    </location>
    <ligand>
        <name>Zn(2+)</name>
        <dbReference type="ChEBI" id="CHEBI:29105"/>
    </ligand>
</feature>
<feature type="binding site" evidence="7">
    <location>
        <position position="185"/>
    </location>
    <ligand>
        <name>Zn(2+)</name>
        <dbReference type="ChEBI" id="CHEBI:29105"/>
    </ligand>
</feature>
<dbReference type="Pfam" id="PF02146">
    <property type="entry name" value="SIR2"/>
    <property type="match status" value="1"/>
</dbReference>
<dbReference type="GO" id="GO:0046872">
    <property type="term" value="F:metal ion binding"/>
    <property type="evidence" value="ECO:0007669"/>
    <property type="project" value="UniProtKB-KW"/>
</dbReference>
<dbReference type="OrthoDB" id="2919105at2759"/>
<evidence type="ECO:0000256" key="3">
    <source>
        <dbReference type="ARBA" id="ARBA00022723"/>
    </source>
</evidence>
<dbReference type="InterPro" id="IPR029035">
    <property type="entry name" value="DHS-like_NAD/FAD-binding_dom"/>
</dbReference>
<dbReference type="EMBL" id="CM000364">
    <property type="protein sequence ID" value="EDX13502.1"/>
    <property type="molecule type" value="Genomic_DNA"/>
</dbReference>